<dbReference type="Proteomes" id="UP000503540">
    <property type="component" value="Chromosome"/>
</dbReference>
<reference evidence="2 3" key="1">
    <citation type="journal article" date="2019" name="ACS Chem. Biol.">
        <title>Identification and Mobilization of a Cryptic Antibiotic Biosynthesis Gene Locus from a Human-Pathogenic Nocardia Isolate.</title>
        <authorList>
            <person name="Herisse M."/>
            <person name="Ishida K."/>
            <person name="Porter J.L."/>
            <person name="Howden B."/>
            <person name="Hertweck C."/>
            <person name="Stinear T.P."/>
            <person name="Pidot S.J."/>
        </authorList>
    </citation>
    <scope>NUCLEOTIDE SEQUENCE [LARGE SCALE GENOMIC DNA]</scope>
    <source>
        <strain evidence="2 3">AUSMDU00012717</strain>
    </source>
</reference>
<proteinExistence type="predicted"/>
<dbReference type="KEGG" id="nah:F5544_06480"/>
<feature type="region of interest" description="Disordered" evidence="1">
    <location>
        <begin position="203"/>
        <end position="240"/>
    </location>
</feature>
<dbReference type="EMBL" id="CP046172">
    <property type="protein sequence ID" value="QIS09207.1"/>
    <property type="molecule type" value="Genomic_DNA"/>
</dbReference>
<dbReference type="RefSeq" id="WP_167472347.1">
    <property type="nucleotide sequence ID" value="NZ_CP046172.1"/>
</dbReference>
<accession>A0A6G9Y7Z0</accession>
<evidence type="ECO:0000313" key="2">
    <source>
        <dbReference type="EMBL" id="QIS09207.1"/>
    </source>
</evidence>
<evidence type="ECO:0000313" key="3">
    <source>
        <dbReference type="Proteomes" id="UP000503540"/>
    </source>
</evidence>
<keyword evidence="3" id="KW-1185">Reference proteome</keyword>
<evidence type="ECO:0000256" key="1">
    <source>
        <dbReference type="SAM" id="MobiDB-lite"/>
    </source>
</evidence>
<name>A0A6G9Y7Z0_9NOCA</name>
<protein>
    <submittedName>
        <fullName evidence="2">Primosomal protein</fullName>
    </submittedName>
</protein>
<gene>
    <name evidence="2" type="ORF">F5544_06480</name>
</gene>
<organism evidence="2 3">
    <name type="scientific">Nocardia arthritidis</name>
    <dbReference type="NCBI Taxonomy" id="228602"/>
    <lineage>
        <taxon>Bacteria</taxon>
        <taxon>Bacillati</taxon>
        <taxon>Actinomycetota</taxon>
        <taxon>Actinomycetes</taxon>
        <taxon>Mycobacteriales</taxon>
        <taxon>Nocardiaceae</taxon>
        <taxon>Nocardia</taxon>
    </lineage>
</organism>
<feature type="compositionally biased region" description="Acidic residues" evidence="1">
    <location>
        <begin position="203"/>
        <end position="239"/>
    </location>
</feature>
<sequence length="420" mass="45894">MASGDIVPIELGLTDGDLVTLWAPRWRDGDDEWEAFLGHEDALYGFESVAELAAFIRTNSDNDLVDHPAWQVVAGLSAVELEPEENFTFDLVAVPELAAGDPDVDTIAELEDTLGMVRNIGEVCELETVTKFFGSHPVLGALPGGVSAFVGRDGEELWDQIGAAIAKDWDSVLDAIDSVVQTPEVDAEAVAVAEAELLAAEENVVDADDAAESDEEEFEPVDLDEDDEDDEDGDEDEDESFWHEVGIDPVKIVTADGSYFTLRCYLDDEPIFLGRKGLITVFDSERALARYLADDHDHDLARVSTYSDVQTAAVDGSLEVEVTDENVYVIPGLADDLAEGPETVDIEQLDLAVELFTDAADYADDDSVEQALAQSTPLGWYVSYLLNPDPNRLAPNPPFAAEAQAWRELEHAFESRLEHK</sequence>
<dbReference type="AlphaFoldDB" id="A0A6G9Y7Z0"/>